<name>A0A9P4N7P9_9PLEO</name>
<evidence type="ECO:0008006" key="4">
    <source>
        <dbReference type="Google" id="ProtNLM"/>
    </source>
</evidence>
<keyword evidence="3" id="KW-1185">Reference proteome</keyword>
<protein>
    <recommendedName>
        <fullName evidence="4">Secreted protein</fullName>
    </recommendedName>
</protein>
<comment type="caution">
    <text evidence="2">The sequence shown here is derived from an EMBL/GenBank/DDBJ whole genome shotgun (WGS) entry which is preliminary data.</text>
</comment>
<sequence length="83" mass="9578">MIPMKLALWLFPGACWICFLTTQAREAPHRSQKSHVHSTALQRFRRCLIFISLLSIPPRIPSTDLNLLFRESTRIELSCSLLV</sequence>
<evidence type="ECO:0000313" key="3">
    <source>
        <dbReference type="Proteomes" id="UP000800093"/>
    </source>
</evidence>
<feature type="chain" id="PRO_5040242346" description="Secreted protein" evidence="1">
    <location>
        <begin position="25"/>
        <end position="83"/>
    </location>
</feature>
<accession>A0A9P4N7P9</accession>
<evidence type="ECO:0000256" key="1">
    <source>
        <dbReference type="SAM" id="SignalP"/>
    </source>
</evidence>
<dbReference type="EMBL" id="ML986594">
    <property type="protein sequence ID" value="KAF2267029.1"/>
    <property type="molecule type" value="Genomic_DNA"/>
</dbReference>
<dbReference type="Proteomes" id="UP000800093">
    <property type="component" value="Unassembled WGS sequence"/>
</dbReference>
<evidence type="ECO:0000313" key="2">
    <source>
        <dbReference type="EMBL" id="KAF2267029.1"/>
    </source>
</evidence>
<feature type="signal peptide" evidence="1">
    <location>
        <begin position="1"/>
        <end position="24"/>
    </location>
</feature>
<organism evidence="2 3">
    <name type="scientific">Lojkania enalia</name>
    <dbReference type="NCBI Taxonomy" id="147567"/>
    <lineage>
        <taxon>Eukaryota</taxon>
        <taxon>Fungi</taxon>
        <taxon>Dikarya</taxon>
        <taxon>Ascomycota</taxon>
        <taxon>Pezizomycotina</taxon>
        <taxon>Dothideomycetes</taxon>
        <taxon>Pleosporomycetidae</taxon>
        <taxon>Pleosporales</taxon>
        <taxon>Pleosporales incertae sedis</taxon>
        <taxon>Lojkania</taxon>
    </lineage>
</organism>
<gene>
    <name evidence="2" type="ORF">CC78DRAFT_102571</name>
</gene>
<proteinExistence type="predicted"/>
<dbReference type="AlphaFoldDB" id="A0A9P4N7P9"/>
<keyword evidence="1" id="KW-0732">Signal</keyword>
<reference evidence="3" key="1">
    <citation type="journal article" date="2020" name="Stud. Mycol.">
        <title>101 Dothideomycetes genomes: A test case for predicting lifestyles and emergence of pathogens.</title>
        <authorList>
            <person name="Haridas S."/>
            <person name="Albert R."/>
            <person name="Binder M."/>
            <person name="Bloem J."/>
            <person name="LaButti K."/>
            <person name="Salamov A."/>
            <person name="Andreopoulos B."/>
            <person name="Baker S."/>
            <person name="Barry K."/>
            <person name="Bills G."/>
            <person name="Bluhm B."/>
            <person name="Cannon C."/>
            <person name="Castanera R."/>
            <person name="Culley D."/>
            <person name="Daum C."/>
            <person name="Ezra D."/>
            <person name="Gonzalez J."/>
            <person name="Henrissat B."/>
            <person name="Kuo A."/>
            <person name="Liang C."/>
            <person name="Lipzen A."/>
            <person name="Lutzoni F."/>
            <person name="Magnuson J."/>
            <person name="Mondo S."/>
            <person name="Nolan M."/>
            <person name="Ohm R."/>
            <person name="Pangilinan J."/>
            <person name="Park H.-J."/>
            <person name="Ramirez L."/>
            <person name="Alfaro M."/>
            <person name="Sun H."/>
            <person name="Tritt A."/>
            <person name="Yoshinaga Y."/>
            <person name="Zwiers L.-H."/>
            <person name="Turgeon B."/>
            <person name="Goodwin S."/>
            <person name="Spatafora J."/>
            <person name="Crous P."/>
            <person name="Grigoriev I."/>
        </authorList>
    </citation>
    <scope>NUCLEOTIDE SEQUENCE [LARGE SCALE GENOMIC DNA]</scope>
    <source>
        <strain evidence="3">CBS 304.66</strain>
    </source>
</reference>